<evidence type="ECO:0000313" key="2">
    <source>
        <dbReference type="EMBL" id="NEE00676.1"/>
    </source>
</evidence>
<dbReference type="Pfam" id="PF13490">
    <property type="entry name" value="zf-HC2"/>
    <property type="match status" value="1"/>
</dbReference>
<comment type="caution">
    <text evidence="2">The sequence shown here is derived from an EMBL/GenBank/DDBJ whole genome shotgun (WGS) entry which is preliminary data.</text>
</comment>
<organism evidence="2 3">
    <name type="scientific">Phytoactinopolyspora halotolerans</name>
    <dbReference type="NCBI Taxonomy" id="1981512"/>
    <lineage>
        <taxon>Bacteria</taxon>
        <taxon>Bacillati</taxon>
        <taxon>Actinomycetota</taxon>
        <taxon>Actinomycetes</taxon>
        <taxon>Jiangellales</taxon>
        <taxon>Jiangellaceae</taxon>
        <taxon>Phytoactinopolyspora</taxon>
    </lineage>
</organism>
<reference evidence="2 3" key="1">
    <citation type="submission" date="2020-02" db="EMBL/GenBank/DDBJ databases">
        <authorList>
            <person name="Li X.-J."/>
            <person name="Han X.-M."/>
        </authorList>
    </citation>
    <scope>NUCLEOTIDE SEQUENCE [LARGE SCALE GENOMIC DNA]</scope>
    <source>
        <strain evidence="2 3">CCTCC AB 2017055</strain>
    </source>
</reference>
<keyword evidence="3" id="KW-1185">Reference proteome</keyword>
<dbReference type="AlphaFoldDB" id="A0A6L9S695"/>
<dbReference type="InterPro" id="IPR027383">
    <property type="entry name" value="Znf_put"/>
</dbReference>
<gene>
    <name evidence="2" type="ORF">G1H10_10900</name>
</gene>
<dbReference type="Proteomes" id="UP000475214">
    <property type="component" value="Unassembled WGS sequence"/>
</dbReference>
<dbReference type="EMBL" id="JAAGOA010000006">
    <property type="protein sequence ID" value="NEE00676.1"/>
    <property type="molecule type" value="Genomic_DNA"/>
</dbReference>
<dbReference type="RefSeq" id="WP_163736785.1">
    <property type="nucleotide sequence ID" value="NZ_JAAGOA010000006.1"/>
</dbReference>
<proteinExistence type="predicted"/>
<feature type="domain" description="Putative zinc-finger" evidence="1">
    <location>
        <begin position="9"/>
        <end position="42"/>
    </location>
</feature>
<protein>
    <submittedName>
        <fullName evidence="2">Anti-sigma factor</fullName>
    </submittedName>
</protein>
<name>A0A6L9S695_9ACTN</name>
<evidence type="ECO:0000313" key="3">
    <source>
        <dbReference type="Proteomes" id="UP000475214"/>
    </source>
</evidence>
<sequence>MTGTEITSCTEALRLLAAYLDTELEEHEHGEMERHLQRCRSCYSRAEFEAHLKASIAELAHEPVPPRLSARVHTLIREFTVAGDR</sequence>
<accession>A0A6L9S695</accession>
<evidence type="ECO:0000259" key="1">
    <source>
        <dbReference type="Pfam" id="PF13490"/>
    </source>
</evidence>